<comment type="caution">
    <text evidence="12">The sequence shown here is derived from an EMBL/GenBank/DDBJ whole genome shotgun (WGS) entry which is preliminary data.</text>
</comment>
<evidence type="ECO:0000256" key="2">
    <source>
        <dbReference type="ARBA" id="ARBA00005321"/>
    </source>
</evidence>
<evidence type="ECO:0000256" key="3">
    <source>
        <dbReference type="ARBA" id="ARBA00022475"/>
    </source>
</evidence>
<organism evidence="12 13">
    <name type="scientific">Armadillidium nasatum</name>
    <dbReference type="NCBI Taxonomy" id="96803"/>
    <lineage>
        <taxon>Eukaryota</taxon>
        <taxon>Metazoa</taxon>
        <taxon>Ecdysozoa</taxon>
        <taxon>Arthropoda</taxon>
        <taxon>Crustacea</taxon>
        <taxon>Multicrustacea</taxon>
        <taxon>Malacostraca</taxon>
        <taxon>Eumalacostraca</taxon>
        <taxon>Peracarida</taxon>
        <taxon>Isopoda</taxon>
        <taxon>Oniscidea</taxon>
        <taxon>Crinocheta</taxon>
        <taxon>Armadillidiidae</taxon>
        <taxon>Armadillidium</taxon>
    </lineage>
</organism>
<dbReference type="InterPro" id="IPR040287">
    <property type="entry name" value="RGM"/>
</dbReference>
<dbReference type="GO" id="GO:0005886">
    <property type="term" value="C:plasma membrane"/>
    <property type="evidence" value="ECO:0007669"/>
    <property type="project" value="UniProtKB-SubCell"/>
</dbReference>
<reference evidence="12 13" key="1">
    <citation type="journal article" date="2019" name="PLoS Biol.">
        <title>Sex chromosomes control vertical transmission of feminizing Wolbachia symbionts in an isopod.</title>
        <authorList>
            <person name="Becking T."/>
            <person name="Chebbi M.A."/>
            <person name="Giraud I."/>
            <person name="Moumen B."/>
            <person name="Laverre T."/>
            <person name="Caubet Y."/>
            <person name="Peccoud J."/>
            <person name="Gilbert C."/>
            <person name="Cordaux R."/>
        </authorList>
    </citation>
    <scope>NUCLEOTIDE SEQUENCE [LARGE SCALE GENOMIC DNA]</scope>
    <source>
        <strain evidence="12">ANa2</strain>
        <tissue evidence="12">Whole body excluding digestive tract and cuticle</tissue>
    </source>
</reference>
<proteinExistence type="inferred from homology"/>
<keyword evidence="8" id="KW-0449">Lipoprotein</keyword>
<dbReference type="Proteomes" id="UP000326759">
    <property type="component" value="Unassembled WGS sequence"/>
</dbReference>
<dbReference type="OrthoDB" id="10013795at2759"/>
<dbReference type="GO" id="GO:0030509">
    <property type="term" value="P:BMP signaling pathway"/>
    <property type="evidence" value="ECO:0007669"/>
    <property type="project" value="TreeGrafter"/>
</dbReference>
<accession>A0A5N5TGR9</accession>
<dbReference type="AlphaFoldDB" id="A0A5N5TGR9"/>
<dbReference type="PANTHER" id="PTHR31428:SF6">
    <property type="entry name" value="REPULSIVE GUIDANCE MOLECULE B HOMOLOG DRAG-1"/>
    <property type="match status" value="1"/>
</dbReference>
<evidence type="ECO:0000313" key="13">
    <source>
        <dbReference type="Proteomes" id="UP000326759"/>
    </source>
</evidence>
<evidence type="ECO:0000256" key="8">
    <source>
        <dbReference type="ARBA" id="ARBA00023288"/>
    </source>
</evidence>
<evidence type="ECO:0000259" key="11">
    <source>
        <dbReference type="Pfam" id="PF06535"/>
    </source>
</evidence>
<dbReference type="EMBL" id="SEYY01001124">
    <property type="protein sequence ID" value="KAB7505742.1"/>
    <property type="molecule type" value="Genomic_DNA"/>
</dbReference>
<evidence type="ECO:0000313" key="12">
    <source>
        <dbReference type="EMBL" id="KAB7505742.1"/>
    </source>
</evidence>
<protein>
    <submittedName>
        <fullName evidence="12">RGM domain family member B</fullName>
    </submittedName>
</protein>
<dbReference type="Pfam" id="PF06535">
    <property type="entry name" value="RGM_N"/>
    <property type="match status" value="1"/>
</dbReference>
<dbReference type="Pfam" id="PF06534">
    <property type="entry name" value="RGM_C"/>
    <property type="match status" value="1"/>
</dbReference>
<keyword evidence="5 9" id="KW-0732">Signal</keyword>
<evidence type="ECO:0000256" key="5">
    <source>
        <dbReference type="ARBA" id="ARBA00022729"/>
    </source>
</evidence>
<feature type="domain" description="Repulsive guidance molecule N-terminal" evidence="11">
    <location>
        <begin position="26"/>
        <end position="92"/>
    </location>
</feature>
<sequence length="295" mass="32449">MGWSLFEWLLLWVLCRLLIAEEIGVCDTQSCIKDFSSRTRGLREGPNRPYCVHLKHYMKCVQEQSKACHGNILFHGIKISVETLMVNNRCEQILAQEGHDGVDGEEEDAYPVSPLPEDPCGYKGPGLNPAHCGLFGDPHLKIFNGTFMTCRVKGAWPMLSSSHLAIQVTNEAVAPDFKATATTKVTVLIKSNPTCGPAKTYEASSESLPKAFIDGTTFSGHDLSHPFANVTESESGRHVLIRIKSINTVVSIRKIGNYLSVAVTMPEEIIETMSDTMQLCINGCPISEQLSEAIH</sequence>
<dbReference type="GO" id="GO:0098552">
    <property type="term" value="C:side of membrane"/>
    <property type="evidence" value="ECO:0007669"/>
    <property type="project" value="UniProtKB-KW"/>
</dbReference>
<dbReference type="PANTHER" id="PTHR31428">
    <property type="entry name" value="RGM DOMAIN FAMILY MEMBER DRAG-1"/>
    <property type="match status" value="1"/>
</dbReference>
<dbReference type="Gene3D" id="3.40.1000.10">
    <property type="entry name" value="Mog1/PsbP, alpha/beta/alpha sandwich"/>
    <property type="match status" value="1"/>
</dbReference>
<keyword evidence="6" id="KW-0472">Membrane</keyword>
<feature type="chain" id="PRO_5024284389" evidence="9">
    <location>
        <begin position="21"/>
        <end position="295"/>
    </location>
</feature>
<evidence type="ECO:0000256" key="7">
    <source>
        <dbReference type="ARBA" id="ARBA00023180"/>
    </source>
</evidence>
<evidence type="ECO:0000256" key="9">
    <source>
        <dbReference type="SAM" id="SignalP"/>
    </source>
</evidence>
<keyword evidence="13" id="KW-1185">Reference proteome</keyword>
<evidence type="ECO:0000259" key="10">
    <source>
        <dbReference type="Pfam" id="PF06534"/>
    </source>
</evidence>
<evidence type="ECO:0000256" key="4">
    <source>
        <dbReference type="ARBA" id="ARBA00022622"/>
    </source>
</evidence>
<evidence type="ECO:0000256" key="1">
    <source>
        <dbReference type="ARBA" id="ARBA00004609"/>
    </source>
</evidence>
<gene>
    <name evidence="12" type="primary">RGMB</name>
    <name evidence="12" type="ORF">Anas_01294</name>
</gene>
<feature type="domain" description="Repulsive guidance molecule C-terminal" evidence="10">
    <location>
        <begin position="130"/>
        <end position="292"/>
    </location>
</feature>
<dbReference type="GO" id="GO:0015026">
    <property type="term" value="F:coreceptor activity"/>
    <property type="evidence" value="ECO:0007669"/>
    <property type="project" value="TreeGrafter"/>
</dbReference>
<evidence type="ECO:0000256" key="6">
    <source>
        <dbReference type="ARBA" id="ARBA00023136"/>
    </source>
</evidence>
<keyword evidence="4" id="KW-0336">GPI-anchor</keyword>
<comment type="similarity">
    <text evidence="2">Belongs to the repulsive guidance molecule (RGM) family.</text>
</comment>
<comment type="subcellular location">
    <subcellularLocation>
        <location evidence="1">Cell membrane</location>
        <topology evidence="1">Lipid-anchor</topology>
        <topology evidence="1">GPI-anchor</topology>
    </subcellularLocation>
</comment>
<dbReference type="InterPro" id="IPR010536">
    <property type="entry name" value="RGM_N"/>
</dbReference>
<keyword evidence="7" id="KW-0325">Glycoprotein</keyword>
<keyword evidence="3" id="KW-1003">Cell membrane</keyword>
<name>A0A5N5TGR9_9CRUS</name>
<dbReference type="InterPro" id="IPR009496">
    <property type="entry name" value="RGM_C"/>
</dbReference>
<feature type="signal peptide" evidence="9">
    <location>
        <begin position="1"/>
        <end position="20"/>
    </location>
</feature>